<dbReference type="Proteomes" id="UP000768646">
    <property type="component" value="Unassembled WGS sequence"/>
</dbReference>
<gene>
    <name evidence="1" type="ORF">PORY_001649</name>
</gene>
<accession>A0ACB7CB65</accession>
<evidence type="ECO:0000313" key="2">
    <source>
        <dbReference type="Proteomes" id="UP000768646"/>
    </source>
</evidence>
<protein>
    <submittedName>
        <fullName evidence="1">Uncharacterized protein</fullName>
    </submittedName>
</protein>
<name>A0ACB7CB65_9ASCO</name>
<proteinExistence type="predicted"/>
<evidence type="ECO:0000313" key="1">
    <source>
        <dbReference type="EMBL" id="KAG4304974.1"/>
    </source>
</evidence>
<comment type="caution">
    <text evidence="1">The sequence shown here is derived from an EMBL/GenBank/DDBJ whole genome shotgun (WGS) entry which is preliminary data.</text>
</comment>
<dbReference type="EMBL" id="JABTEG010000005">
    <property type="protein sequence ID" value="KAG4304974.1"/>
    <property type="molecule type" value="Genomic_DNA"/>
</dbReference>
<keyword evidence="2" id="KW-1185">Reference proteome</keyword>
<reference evidence="1 2" key="1">
    <citation type="journal article" date="2021" name="Commun. Biol.">
        <title>Genomic insights into the host specific adaptation of the Pneumocystis genus.</title>
        <authorList>
            <person name="Cisse O.H."/>
            <person name="Ma L."/>
            <person name="Dekker J.P."/>
            <person name="Khil P.P."/>
            <person name="Youn J.-H."/>
            <person name="Brenchley J.M."/>
            <person name="Blair R."/>
            <person name="Pahar B."/>
            <person name="Chabe M."/>
            <person name="Van Rompay K.K.A."/>
            <person name="Keesler R."/>
            <person name="Sukura A."/>
            <person name="Hirsch V."/>
            <person name="Kutty G."/>
            <person name="Liu Y."/>
            <person name="Peng L."/>
            <person name="Chen J."/>
            <person name="Song J."/>
            <person name="Weissenbacher-Lang C."/>
            <person name="Xu J."/>
            <person name="Upham N.S."/>
            <person name="Stajich J.E."/>
            <person name="Cuomo C.A."/>
            <person name="Cushion M.T."/>
            <person name="Kovacs J.A."/>
        </authorList>
    </citation>
    <scope>NUCLEOTIDE SEQUENCE [LARGE SCALE GENOMIC DNA]</scope>
    <source>
        <strain evidence="1 2">RABM</strain>
    </source>
</reference>
<organism evidence="1 2">
    <name type="scientific">Pneumocystis oryctolagi</name>
    <dbReference type="NCBI Taxonomy" id="42067"/>
    <lineage>
        <taxon>Eukaryota</taxon>
        <taxon>Fungi</taxon>
        <taxon>Dikarya</taxon>
        <taxon>Ascomycota</taxon>
        <taxon>Taphrinomycotina</taxon>
        <taxon>Pneumocystomycetes</taxon>
        <taxon>Pneumocystaceae</taxon>
        <taxon>Pneumocystis</taxon>
    </lineage>
</organism>
<sequence>MTTLRNSEDCESGSALLECLENASLASSVLTIRLIKSFVHRTIKYLVLHNVDLARTTVFALQQRIQKEIINRPGFQAYATVPFDTLKIYAHAHGTKVSQTSNRVINLDNDEWILSDPSMTLIACGVQHETELSFFRRVDYEQFKTEPHEKW</sequence>